<dbReference type="GO" id="GO:0008206">
    <property type="term" value="P:bile acid metabolic process"/>
    <property type="evidence" value="ECO:0007669"/>
    <property type="project" value="UniProtKB-ARBA"/>
</dbReference>
<organism evidence="3 4">
    <name type="scientific">Salibacterium qingdaonense</name>
    <dbReference type="NCBI Taxonomy" id="266892"/>
    <lineage>
        <taxon>Bacteria</taxon>
        <taxon>Bacillati</taxon>
        <taxon>Bacillota</taxon>
        <taxon>Bacilli</taxon>
        <taxon>Bacillales</taxon>
        <taxon>Bacillaceae</taxon>
    </lineage>
</organism>
<dbReference type="SUPFAM" id="SSF51735">
    <property type="entry name" value="NAD(P)-binding Rossmann-fold domains"/>
    <property type="match status" value="1"/>
</dbReference>
<evidence type="ECO:0000313" key="3">
    <source>
        <dbReference type="EMBL" id="SFL48023.1"/>
    </source>
</evidence>
<dbReference type="STRING" id="266892.SAMN04488054_101141"/>
<dbReference type="EMBL" id="FOTY01000001">
    <property type="protein sequence ID" value="SFL48023.1"/>
    <property type="molecule type" value="Genomic_DNA"/>
</dbReference>
<dbReference type="PRINTS" id="PR00080">
    <property type="entry name" value="SDRFAMILY"/>
</dbReference>
<dbReference type="GO" id="GO:0016616">
    <property type="term" value="F:oxidoreductase activity, acting on the CH-OH group of donors, NAD or NADP as acceptor"/>
    <property type="evidence" value="ECO:0007669"/>
    <property type="project" value="TreeGrafter"/>
</dbReference>
<dbReference type="PANTHER" id="PTHR42760:SF40">
    <property type="entry name" value="3-OXOACYL-[ACYL-CARRIER-PROTEIN] REDUCTASE, CHLOROPLASTIC"/>
    <property type="match status" value="1"/>
</dbReference>
<keyword evidence="4" id="KW-1185">Reference proteome</keyword>
<evidence type="ECO:0000256" key="1">
    <source>
        <dbReference type="ARBA" id="ARBA00006484"/>
    </source>
</evidence>
<dbReference type="Gene3D" id="3.40.50.720">
    <property type="entry name" value="NAD(P)-binding Rossmann-like Domain"/>
    <property type="match status" value="1"/>
</dbReference>
<keyword evidence="2" id="KW-0560">Oxidoreductase</keyword>
<dbReference type="PRINTS" id="PR00081">
    <property type="entry name" value="GDHRDH"/>
</dbReference>
<accession>A0A1I4I231</accession>
<dbReference type="NCBIfam" id="NF004203">
    <property type="entry name" value="PRK05653.2-4"/>
    <property type="match status" value="1"/>
</dbReference>
<gene>
    <name evidence="3" type="ORF">SAMN04488054_101141</name>
</gene>
<dbReference type="Proteomes" id="UP000199668">
    <property type="component" value="Unassembled WGS sequence"/>
</dbReference>
<sequence length="249" mass="26352">MQALITGAGSGIGRAAALLLAGENMDIAILDINRNKAEQTKTAVEERNGRAVVLEADLASPEEMKQAFDMLRASYKHLDIVVANGGIAGTMAPIESLEPKDWDRTIETDLRGTFLTVKYAVPFMKQQGGSIVITSSVSGNRTFSQPGFSAYSTAKAGQIAFMKMAARELAPWNIRVNAVCPGGVRTEFKNSLHRTGDLSDAGASRKTDLNTFPPADAEQVAGLIQFLASGAASHITGSDIYIDGGSSLT</sequence>
<dbReference type="Pfam" id="PF13561">
    <property type="entry name" value="adh_short_C2"/>
    <property type="match status" value="1"/>
</dbReference>
<dbReference type="InterPro" id="IPR036291">
    <property type="entry name" value="NAD(P)-bd_dom_sf"/>
</dbReference>
<dbReference type="GO" id="GO:0030497">
    <property type="term" value="P:fatty acid elongation"/>
    <property type="evidence" value="ECO:0007669"/>
    <property type="project" value="TreeGrafter"/>
</dbReference>
<name>A0A1I4I231_9BACI</name>
<dbReference type="CDD" id="cd05233">
    <property type="entry name" value="SDR_c"/>
    <property type="match status" value="1"/>
</dbReference>
<evidence type="ECO:0000256" key="2">
    <source>
        <dbReference type="ARBA" id="ARBA00023002"/>
    </source>
</evidence>
<comment type="similarity">
    <text evidence="1">Belongs to the short-chain dehydrogenases/reductases (SDR) family.</text>
</comment>
<protein>
    <submittedName>
        <fullName evidence="3">NAD(P)-dependent dehydrogenase, short-chain alcohol dehydrogenase family</fullName>
    </submittedName>
</protein>
<reference evidence="3 4" key="1">
    <citation type="submission" date="2016-10" db="EMBL/GenBank/DDBJ databases">
        <authorList>
            <person name="de Groot N.N."/>
        </authorList>
    </citation>
    <scope>NUCLEOTIDE SEQUENCE [LARGE SCALE GENOMIC DNA]</scope>
    <source>
        <strain evidence="3 4">CGMCC 1.6134</strain>
    </source>
</reference>
<dbReference type="AlphaFoldDB" id="A0A1I4I231"/>
<dbReference type="InterPro" id="IPR002347">
    <property type="entry name" value="SDR_fam"/>
</dbReference>
<dbReference type="PANTHER" id="PTHR42760">
    <property type="entry name" value="SHORT-CHAIN DEHYDROGENASES/REDUCTASES FAMILY MEMBER"/>
    <property type="match status" value="1"/>
</dbReference>
<dbReference type="FunFam" id="3.40.50.720:FF:000084">
    <property type="entry name" value="Short-chain dehydrogenase reductase"/>
    <property type="match status" value="1"/>
</dbReference>
<proteinExistence type="inferred from homology"/>
<evidence type="ECO:0000313" key="4">
    <source>
        <dbReference type="Proteomes" id="UP000199668"/>
    </source>
</evidence>